<proteinExistence type="predicted"/>
<keyword evidence="3" id="KW-1185">Reference proteome</keyword>
<feature type="compositionally biased region" description="Basic residues" evidence="1">
    <location>
        <begin position="27"/>
        <end position="36"/>
    </location>
</feature>
<gene>
    <name evidence="2" type="ORF">F511_15932</name>
</gene>
<evidence type="ECO:0000313" key="2">
    <source>
        <dbReference type="EMBL" id="KZV38997.1"/>
    </source>
</evidence>
<feature type="region of interest" description="Disordered" evidence="1">
    <location>
        <begin position="58"/>
        <end position="94"/>
    </location>
</feature>
<feature type="region of interest" description="Disordered" evidence="1">
    <location>
        <begin position="1"/>
        <end position="36"/>
    </location>
</feature>
<dbReference type="EMBL" id="KV001366">
    <property type="protein sequence ID" value="KZV38997.1"/>
    <property type="molecule type" value="Genomic_DNA"/>
</dbReference>
<dbReference type="AlphaFoldDB" id="A0A2Z7C3A3"/>
<accession>A0A2Z7C3A3</accession>
<protein>
    <submittedName>
        <fullName evidence="2">Uncharacterized protein</fullName>
    </submittedName>
</protein>
<name>A0A2Z7C3A3_9LAMI</name>
<feature type="compositionally biased region" description="Acidic residues" evidence="1">
    <location>
        <begin position="74"/>
        <end position="94"/>
    </location>
</feature>
<evidence type="ECO:0000313" key="3">
    <source>
        <dbReference type="Proteomes" id="UP000250235"/>
    </source>
</evidence>
<evidence type="ECO:0000256" key="1">
    <source>
        <dbReference type="SAM" id="MobiDB-lite"/>
    </source>
</evidence>
<sequence length="94" mass="11082">MHYFDCDRPGCFAADYSKPKKDDKKNSDRRRHRSDKKLYIKRRDHKVLVGEEIKIKWADSDSKESTSSISSSDSEQEEIQSLMEDDNSDEVFDF</sequence>
<feature type="compositionally biased region" description="Basic and acidic residues" evidence="1">
    <location>
        <begin position="17"/>
        <end position="26"/>
    </location>
</feature>
<reference evidence="2 3" key="1">
    <citation type="journal article" date="2015" name="Proc. Natl. Acad. Sci. U.S.A.">
        <title>The resurrection genome of Boea hygrometrica: A blueprint for survival of dehydration.</title>
        <authorList>
            <person name="Xiao L."/>
            <person name="Yang G."/>
            <person name="Zhang L."/>
            <person name="Yang X."/>
            <person name="Zhao S."/>
            <person name="Ji Z."/>
            <person name="Zhou Q."/>
            <person name="Hu M."/>
            <person name="Wang Y."/>
            <person name="Chen M."/>
            <person name="Xu Y."/>
            <person name="Jin H."/>
            <person name="Xiao X."/>
            <person name="Hu G."/>
            <person name="Bao F."/>
            <person name="Hu Y."/>
            <person name="Wan P."/>
            <person name="Li L."/>
            <person name="Deng X."/>
            <person name="Kuang T."/>
            <person name="Xiang C."/>
            <person name="Zhu J.K."/>
            <person name="Oliver M.J."/>
            <person name="He Y."/>
        </authorList>
    </citation>
    <scope>NUCLEOTIDE SEQUENCE [LARGE SCALE GENOMIC DNA]</scope>
    <source>
        <strain evidence="3">cv. XS01</strain>
    </source>
</reference>
<dbReference type="Proteomes" id="UP000250235">
    <property type="component" value="Unassembled WGS sequence"/>
</dbReference>
<organism evidence="2 3">
    <name type="scientific">Dorcoceras hygrometricum</name>
    <dbReference type="NCBI Taxonomy" id="472368"/>
    <lineage>
        <taxon>Eukaryota</taxon>
        <taxon>Viridiplantae</taxon>
        <taxon>Streptophyta</taxon>
        <taxon>Embryophyta</taxon>
        <taxon>Tracheophyta</taxon>
        <taxon>Spermatophyta</taxon>
        <taxon>Magnoliopsida</taxon>
        <taxon>eudicotyledons</taxon>
        <taxon>Gunneridae</taxon>
        <taxon>Pentapetalae</taxon>
        <taxon>asterids</taxon>
        <taxon>lamiids</taxon>
        <taxon>Lamiales</taxon>
        <taxon>Gesneriaceae</taxon>
        <taxon>Didymocarpoideae</taxon>
        <taxon>Trichosporeae</taxon>
        <taxon>Loxocarpinae</taxon>
        <taxon>Dorcoceras</taxon>
    </lineage>
</organism>